<proteinExistence type="predicted"/>
<accession>A0ABV5BUQ6</accession>
<sequence>MYDRFREVKRQHELGELHRRDIDWLIEQAEKANCMEWALNILKGRTAYNHEFNQFHFIAKQGLGEENSPFKQVN</sequence>
<reference evidence="1 2" key="1">
    <citation type="submission" date="2024-09" db="EMBL/GenBank/DDBJ databases">
        <title>Paenibacillus zeirhizospherea sp. nov., isolated from surface of the maize (Zea mays) roots in a horticulture field, Hungary.</title>
        <authorList>
            <person name="Marton D."/>
            <person name="Farkas M."/>
            <person name="Bedics A."/>
            <person name="Toth E."/>
            <person name="Tancsics A."/>
            <person name="Boka K."/>
            <person name="Marati G."/>
            <person name="Kriszt B."/>
            <person name="Cserhati M."/>
        </authorList>
    </citation>
    <scope>NUCLEOTIDE SEQUENCE [LARGE SCALE GENOMIC DNA]</scope>
    <source>
        <strain evidence="1 2">JCM 18446</strain>
    </source>
</reference>
<organism evidence="1 2">
    <name type="scientific">Paenibacillus medicaginis</name>
    <dbReference type="NCBI Taxonomy" id="1470560"/>
    <lineage>
        <taxon>Bacteria</taxon>
        <taxon>Bacillati</taxon>
        <taxon>Bacillota</taxon>
        <taxon>Bacilli</taxon>
        <taxon>Bacillales</taxon>
        <taxon>Paenibacillaceae</taxon>
        <taxon>Paenibacillus</taxon>
    </lineage>
</organism>
<evidence type="ECO:0000313" key="1">
    <source>
        <dbReference type="EMBL" id="MFB5759009.1"/>
    </source>
</evidence>
<dbReference type="Proteomes" id="UP001580430">
    <property type="component" value="Unassembled WGS sequence"/>
</dbReference>
<keyword evidence="2" id="KW-1185">Reference proteome</keyword>
<dbReference type="RefSeq" id="WP_375518261.1">
    <property type="nucleotide sequence ID" value="NZ_JBHIRY010000001.1"/>
</dbReference>
<comment type="caution">
    <text evidence="1">The sequence shown here is derived from an EMBL/GenBank/DDBJ whole genome shotgun (WGS) entry which is preliminary data.</text>
</comment>
<dbReference type="EMBL" id="JBHIRY010000001">
    <property type="protein sequence ID" value="MFB5759009.1"/>
    <property type="molecule type" value="Genomic_DNA"/>
</dbReference>
<gene>
    <name evidence="1" type="ORF">ACE5LO_01250</name>
</gene>
<protein>
    <submittedName>
        <fullName evidence="1">Uncharacterized protein</fullName>
    </submittedName>
</protein>
<evidence type="ECO:0000313" key="2">
    <source>
        <dbReference type="Proteomes" id="UP001580430"/>
    </source>
</evidence>
<name>A0ABV5BUQ6_9BACL</name>